<gene>
    <name evidence="6" type="ORF">E1B28_000261</name>
</gene>
<reference evidence="6" key="1">
    <citation type="journal article" date="2021" name="Genome Biol. Evol.">
        <title>The assembled and annotated genome of the fairy-ring fungus Marasmius oreades.</title>
        <authorList>
            <person name="Hiltunen M."/>
            <person name="Ament-Velasquez S.L."/>
            <person name="Johannesson H."/>
        </authorList>
    </citation>
    <scope>NUCLEOTIDE SEQUENCE</scope>
    <source>
        <strain evidence="6">03SP1</strain>
    </source>
</reference>
<keyword evidence="7" id="KW-1185">Reference proteome</keyword>
<dbReference type="KEGG" id="more:E1B28_000261"/>
<dbReference type="GO" id="GO:0016020">
    <property type="term" value="C:membrane"/>
    <property type="evidence" value="ECO:0007669"/>
    <property type="project" value="UniProtKB-SubCell"/>
</dbReference>
<feature type="transmembrane region" description="Helical" evidence="5">
    <location>
        <begin position="20"/>
        <end position="39"/>
    </location>
</feature>
<evidence type="ECO:0000313" key="6">
    <source>
        <dbReference type="EMBL" id="KAG7098299.1"/>
    </source>
</evidence>
<evidence type="ECO:0000256" key="5">
    <source>
        <dbReference type="SAM" id="Phobius"/>
    </source>
</evidence>
<comment type="caution">
    <text evidence="6">The sequence shown here is derived from an EMBL/GenBank/DDBJ whole genome shotgun (WGS) entry which is preliminary data.</text>
</comment>
<name>A0A9P7V109_9AGAR</name>
<feature type="transmembrane region" description="Helical" evidence="5">
    <location>
        <begin position="221"/>
        <end position="239"/>
    </location>
</feature>
<dbReference type="Pfam" id="PF04479">
    <property type="entry name" value="RTA1"/>
    <property type="match status" value="1"/>
</dbReference>
<keyword evidence="4 5" id="KW-0472">Membrane</keyword>
<evidence type="ECO:0000256" key="2">
    <source>
        <dbReference type="ARBA" id="ARBA00022692"/>
    </source>
</evidence>
<feature type="transmembrane region" description="Helical" evidence="5">
    <location>
        <begin position="85"/>
        <end position="108"/>
    </location>
</feature>
<evidence type="ECO:0000256" key="1">
    <source>
        <dbReference type="ARBA" id="ARBA00004141"/>
    </source>
</evidence>
<dbReference type="GeneID" id="66069337"/>
<keyword evidence="3 5" id="KW-1133">Transmembrane helix</keyword>
<dbReference type="PANTHER" id="PTHR31465">
    <property type="entry name" value="PROTEIN RTA1-RELATED"/>
    <property type="match status" value="1"/>
</dbReference>
<accession>A0A9P7V109</accession>
<feature type="transmembrane region" description="Helical" evidence="5">
    <location>
        <begin position="259"/>
        <end position="277"/>
    </location>
</feature>
<feature type="transmembrane region" description="Helical" evidence="5">
    <location>
        <begin position="46"/>
        <end position="65"/>
    </location>
</feature>
<dbReference type="InterPro" id="IPR007568">
    <property type="entry name" value="RTA1"/>
</dbReference>
<dbReference type="EMBL" id="CM032181">
    <property type="protein sequence ID" value="KAG7098299.1"/>
    <property type="molecule type" value="Genomic_DNA"/>
</dbReference>
<dbReference type="AlphaFoldDB" id="A0A9P7V109"/>
<dbReference type="Proteomes" id="UP001049176">
    <property type="component" value="Chromosome 1"/>
</dbReference>
<sequence>MDSDTSRHGGFVFYHYQPSLAGSAFFASVFFLSTILHAWQIIRTKTWFFIPMFVGTLMEGIGYVGRCLSSSEPLELGPFILQSTLLLISPALFAASIYIILGRLIVHLGAQKHSLVRVDWLTRTFVTVDVFSFLMQGSGAGIMAQGAESMNTGQKIILAGLIVQIIGFGVFMVVTVVFHLRINKTVASTFTRVSQYEPDSDRERPGPGVLSLGPRGVSWRTMLWALYAASAMIMVRSVFRVVEYAQGNDGYLLRSEVWLFVFDGVLMFITVALFHPYHPSKVLGSTNTGTGNVREEDGFPLDSVAARSNSPEGNYSRYYR</sequence>
<evidence type="ECO:0000313" key="7">
    <source>
        <dbReference type="Proteomes" id="UP001049176"/>
    </source>
</evidence>
<evidence type="ECO:0008006" key="8">
    <source>
        <dbReference type="Google" id="ProtNLM"/>
    </source>
</evidence>
<dbReference type="PANTHER" id="PTHR31465:SF35">
    <property type="entry name" value="RTA1 DOMAIN PROTEIN-RELATED"/>
    <property type="match status" value="1"/>
</dbReference>
<organism evidence="6 7">
    <name type="scientific">Marasmius oreades</name>
    <name type="common">fairy-ring Marasmius</name>
    <dbReference type="NCBI Taxonomy" id="181124"/>
    <lineage>
        <taxon>Eukaryota</taxon>
        <taxon>Fungi</taxon>
        <taxon>Dikarya</taxon>
        <taxon>Basidiomycota</taxon>
        <taxon>Agaricomycotina</taxon>
        <taxon>Agaricomycetes</taxon>
        <taxon>Agaricomycetidae</taxon>
        <taxon>Agaricales</taxon>
        <taxon>Marasmiineae</taxon>
        <taxon>Marasmiaceae</taxon>
        <taxon>Marasmius</taxon>
    </lineage>
</organism>
<dbReference type="RefSeq" id="XP_043014769.1">
    <property type="nucleotide sequence ID" value="XM_043146069.1"/>
</dbReference>
<dbReference type="OrthoDB" id="3358017at2759"/>
<protein>
    <recommendedName>
        <fullName evidence="8">RTA1-like protein</fullName>
    </recommendedName>
</protein>
<comment type="subcellular location">
    <subcellularLocation>
        <location evidence="1">Membrane</location>
        <topology evidence="1">Multi-pass membrane protein</topology>
    </subcellularLocation>
</comment>
<feature type="transmembrane region" description="Helical" evidence="5">
    <location>
        <begin position="156"/>
        <end position="180"/>
    </location>
</feature>
<proteinExistence type="predicted"/>
<evidence type="ECO:0000256" key="3">
    <source>
        <dbReference type="ARBA" id="ARBA00022989"/>
    </source>
</evidence>
<keyword evidence="2 5" id="KW-0812">Transmembrane</keyword>
<evidence type="ECO:0000256" key="4">
    <source>
        <dbReference type="ARBA" id="ARBA00023136"/>
    </source>
</evidence>